<accession>A0A193BUL2</accession>
<evidence type="ECO:0000313" key="2">
    <source>
        <dbReference type="EMBL" id="ANN15916.1"/>
    </source>
</evidence>
<name>A0A193BUL2_AMYOR</name>
<feature type="compositionally biased region" description="Basic and acidic residues" evidence="1">
    <location>
        <begin position="1"/>
        <end position="14"/>
    </location>
</feature>
<evidence type="ECO:0000256" key="1">
    <source>
        <dbReference type="SAM" id="MobiDB-lite"/>
    </source>
</evidence>
<organism evidence="2 3">
    <name type="scientific">Amycolatopsis orientalis</name>
    <name type="common">Nocardia orientalis</name>
    <dbReference type="NCBI Taxonomy" id="31958"/>
    <lineage>
        <taxon>Bacteria</taxon>
        <taxon>Bacillati</taxon>
        <taxon>Actinomycetota</taxon>
        <taxon>Actinomycetes</taxon>
        <taxon>Pseudonocardiales</taxon>
        <taxon>Pseudonocardiaceae</taxon>
        <taxon>Amycolatopsis</taxon>
    </lineage>
</organism>
<protein>
    <submittedName>
        <fullName evidence="2">Uncharacterized protein</fullName>
    </submittedName>
</protein>
<evidence type="ECO:0000313" key="3">
    <source>
        <dbReference type="Proteomes" id="UP000093695"/>
    </source>
</evidence>
<dbReference type="KEGG" id="aori:SD37_09850"/>
<dbReference type="Proteomes" id="UP000093695">
    <property type="component" value="Chromosome"/>
</dbReference>
<dbReference type="RefSeq" id="WP_044851407.1">
    <property type="nucleotide sequence ID" value="NZ_CP016174.1"/>
</dbReference>
<sequence>MDAATRRPDGHDFLPDGAVGADAGGKPVAADCKGTPSRAERSRRVDYSADIDPAAEPIRS</sequence>
<proteinExistence type="predicted"/>
<dbReference type="AlphaFoldDB" id="A0A193BUL2"/>
<feature type="compositionally biased region" description="Basic and acidic residues" evidence="1">
    <location>
        <begin position="38"/>
        <end position="47"/>
    </location>
</feature>
<gene>
    <name evidence="2" type="ORF">SD37_09850</name>
</gene>
<feature type="region of interest" description="Disordered" evidence="1">
    <location>
        <begin position="1"/>
        <end position="60"/>
    </location>
</feature>
<dbReference type="EMBL" id="CP016174">
    <property type="protein sequence ID" value="ANN15916.1"/>
    <property type="molecule type" value="Genomic_DNA"/>
</dbReference>
<keyword evidence="3" id="KW-1185">Reference proteome</keyword>
<reference evidence="2 3" key="1">
    <citation type="journal article" date="2015" name="Genome Announc.">
        <title>Draft Genome Sequence of Norvancomycin-Producing Strain Amycolatopsis orientalis CPCC200066.</title>
        <authorList>
            <person name="Lei X."/>
            <person name="Yuan F."/>
            <person name="Shi Y."/>
            <person name="Li X."/>
            <person name="Wang L."/>
            <person name="Hong B."/>
        </authorList>
    </citation>
    <scope>NUCLEOTIDE SEQUENCE [LARGE SCALE GENOMIC DNA]</scope>
    <source>
        <strain evidence="2 3">B-37</strain>
    </source>
</reference>
<dbReference type="STRING" id="31958.SD37_09850"/>